<reference evidence="1" key="1">
    <citation type="submission" date="2020-04" db="EMBL/GenBank/DDBJ databases">
        <authorList>
            <person name="Chiriac C."/>
            <person name="Salcher M."/>
            <person name="Ghai R."/>
            <person name="Kavagutti S V."/>
        </authorList>
    </citation>
    <scope>NUCLEOTIDE SEQUENCE</scope>
</reference>
<protein>
    <submittedName>
        <fullName evidence="1">Uncharacterized protein</fullName>
    </submittedName>
</protein>
<evidence type="ECO:0000313" key="1">
    <source>
        <dbReference type="EMBL" id="CAB4121428.1"/>
    </source>
</evidence>
<gene>
    <name evidence="1" type="ORF">UFOVP12_55</name>
</gene>
<sequence length="92" mass="10263">MTAMDKAMGVWAGGKNALISDEQCNAFEAGWLAALQLAVQYCLERKGYGTSDECAAMIMSLHTEVILMTSTTYKIMEDPKTRVKDPKPREWN</sequence>
<organism evidence="1">
    <name type="scientific">uncultured Caudovirales phage</name>
    <dbReference type="NCBI Taxonomy" id="2100421"/>
    <lineage>
        <taxon>Viruses</taxon>
        <taxon>Duplodnaviria</taxon>
        <taxon>Heunggongvirae</taxon>
        <taxon>Uroviricota</taxon>
        <taxon>Caudoviricetes</taxon>
        <taxon>Peduoviridae</taxon>
        <taxon>Maltschvirus</taxon>
        <taxon>Maltschvirus maltsch</taxon>
    </lineage>
</organism>
<proteinExistence type="predicted"/>
<name>A0A6J5KHB8_9CAUD</name>
<accession>A0A6J5KHB8</accession>
<dbReference type="EMBL" id="LR796146">
    <property type="protein sequence ID" value="CAB4121428.1"/>
    <property type="molecule type" value="Genomic_DNA"/>
</dbReference>